<dbReference type="PANTHER" id="PTHR23542:SF1">
    <property type="entry name" value="MAJOR FACILITATOR SUPERFAMILY (MFS) PROFILE DOMAIN-CONTAINING PROTEIN"/>
    <property type="match status" value="1"/>
</dbReference>
<accession>A0A9W6RQV1</accession>
<feature type="transmembrane region" description="Helical" evidence="5">
    <location>
        <begin position="39"/>
        <end position="61"/>
    </location>
</feature>
<evidence type="ECO:0000256" key="4">
    <source>
        <dbReference type="ARBA" id="ARBA00023136"/>
    </source>
</evidence>
<reference evidence="7" key="1">
    <citation type="submission" date="2023-03" db="EMBL/GenBank/DDBJ databases">
        <title>Actinoallomurus iriomotensis NBRC 103681.</title>
        <authorList>
            <person name="Ichikawa N."/>
            <person name="Sato H."/>
            <person name="Tonouchi N."/>
        </authorList>
    </citation>
    <scope>NUCLEOTIDE SEQUENCE</scope>
    <source>
        <strain evidence="7">NBRC 103681</strain>
    </source>
</reference>
<feature type="domain" description="Major facilitator superfamily (MFS) profile" evidence="6">
    <location>
        <begin position="1"/>
        <end position="378"/>
    </location>
</feature>
<keyword evidence="2 5" id="KW-0812">Transmembrane</keyword>
<evidence type="ECO:0000256" key="1">
    <source>
        <dbReference type="ARBA" id="ARBA00004651"/>
    </source>
</evidence>
<dbReference type="PANTHER" id="PTHR23542">
    <property type="match status" value="1"/>
</dbReference>
<feature type="transmembrane region" description="Helical" evidence="5">
    <location>
        <begin position="239"/>
        <end position="261"/>
    </location>
</feature>
<dbReference type="InterPro" id="IPR020846">
    <property type="entry name" value="MFS_dom"/>
</dbReference>
<dbReference type="GO" id="GO:0022857">
    <property type="term" value="F:transmembrane transporter activity"/>
    <property type="evidence" value="ECO:0007669"/>
    <property type="project" value="InterPro"/>
</dbReference>
<feature type="transmembrane region" description="Helical" evidence="5">
    <location>
        <begin position="293"/>
        <end position="312"/>
    </location>
</feature>
<evidence type="ECO:0000313" key="8">
    <source>
        <dbReference type="Proteomes" id="UP001165135"/>
    </source>
</evidence>
<comment type="subcellular location">
    <subcellularLocation>
        <location evidence="1">Cell membrane</location>
        <topology evidence="1">Multi-pass membrane protein</topology>
    </subcellularLocation>
</comment>
<proteinExistence type="predicted"/>
<sequence>MLAIPGTKALLLVGVIGRIPIIAVSLTLTLYVVGDLRLGFLSAGLVGAAATAGQAAGAPFAGRFVDRYGIRPVVAVTTCVQLVFWLSAGSLPYEALLAGAFVDGMLMLPVFSIIRQCLAVVVPAERRRTAFTLDSMLVEVSAMVGPAVAVAANTAIGGSATMALVGMGMTGSGVALFVVDPPTRAGHGSKTDWTAPPRRQWMTPALFALLAVAFAVAFMLTAIQLDIVAAIKADAATRWTGLVIALFGLSSLAGGFAYGALPRALSPLLLTGCMAALTAPVGLVGSWQLLTLALIPAGFLGAPAMTATIDALSQRVPAAARGEAVGLHSTALTLGLAAAGPITGYLIDGWGTHWSLAVTGLSCLLLMMLSLPLWRRSKAVETGVERDRFGSADESSEAIGIS</sequence>
<evidence type="ECO:0000313" key="7">
    <source>
        <dbReference type="EMBL" id="GLY80083.1"/>
    </source>
</evidence>
<keyword evidence="4 5" id="KW-0472">Membrane</keyword>
<feature type="transmembrane region" description="Helical" evidence="5">
    <location>
        <begin position="9"/>
        <end position="33"/>
    </location>
</feature>
<name>A0A9W6RQV1_9ACTN</name>
<evidence type="ECO:0000256" key="3">
    <source>
        <dbReference type="ARBA" id="ARBA00022989"/>
    </source>
</evidence>
<dbReference type="InterPro" id="IPR011701">
    <property type="entry name" value="MFS"/>
</dbReference>
<feature type="transmembrane region" description="Helical" evidence="5">
    <location>
        <begin position="73"/>
        <end position="93"/>
    </location>
</feature>
<feature type="transmembrane region" description="Helical" evidence="5">
    <location>
        <begin position="324"/>
        <end position="347"/>
    </location>
</feature>
<gene>
    <name evidence="7" type="ORF">Airi01_083500</name>
</gene>
<dbReference type="PROSITE" id="PS50850">
    <property type="entry name" value="MFS"/>
    <property type="match status" value="1"/>
</dbReference>
<dbReference type="Proteomes" id="UP001165135">
    <property type="component" value="Unassembled WGS sequence"/>
</dbReference>
<comment type="caution">
    <text evidence="7">The sequence shown here is derived from an EMBL/GenBank/DDBJ whole genome shotgun (WGS) entry which is preliminary data.</text>
</comment>
<evidence type="ECO:0000259" key="6">
    <source>
        <dbReference type="PROSITE" id="PS50850"/>
    </source>
</evidence>
<dbReference type="Pfam" id="PF07690">
    <property type="entry name" value="MFS_1"/>
    <property type="match status" value="1"/>
</dbReference>
<organism evidence="7 8">
    <name type="scientific">Actinoallomurus iriomotensis</name>
    <dbReference type="NCBI Taxonomy" id="478107"/>
    <lineage>
        <taxon>Bacteria</taxon>
        <taxon>Bacillati</taxon>
        <taxon>Actinomycetota</taxon>
        <taxon>Actinomycetes</taxon>
        <taxon>Streptosporangiales</taxon>
        <taxon>Thermomonosporaceae</taxon>
        <taxon>Actinoallomurus</taxon>
    </lineage>
</organism>
<keyword evidence="3 5" id="KW-1133">Transmembrane helix</keyword>
<feature type="transmembrane region" description="Helical" evidence="5">
    <location>
        <begin position="136"/>
        <end position="156"/>
    </location>
</feature>
<feature type="transmembrane region" description="Helical" evidence="5">
    <location>
        <begin position="268"/>
        <end position="287"/>
    </location>
</feature>
<dbReference type="SUPFAM" id="SSF103473">
    <property type="entry name" value="MFS general substrate transporter"/>
    <property type="match status" value="1"/>
</dbReference>
<dbReference type="InterPro" id="IPR036259">
    <property type="entry name" value="MFS_trans_sf"/>
</dbReference>
<dbReference type="AlphaFoldDB" id="A0A9W6RQV1"/>
<evidence type="ECO:0000256" key="2">
    <source>
        <dbReference type="ARBA" id="ARBA00022692"/>
    </source>
</evidence>
<feature type="transmembrane region" description="Helical" evidence="5">
    <location>
        <begin position="201"/>
        <end position="227"/>
    </location>
</feature>
<feature type="transmembrane region" description="Helical" evidence="5">
    <location>
        <begin position="353"/>
        <end position="374"/>
    </location>
</feature>
<evidence type="ECO:0000256" key="5">
    <source>
        <dbReference type="SAM" id="Phobius"/>
    </source>
</evidence>
<dbReference type="Gene3D" id="1.20.1250.20">
    <property type="entry name" value="MFS general substrate transporter like domains"/>
    <property type="match status" value="1"/>
</dbReference>
<dbReference type="GO" id="GO:0005886">
    <property type="term" value="C:plasma membrane"/>
    <property type="evidence" value="ECO:0007669"/>
    <property type="project" value="UniProtKB-SubCell"/>
</dbReference>
<dbReference type="EMBL" id="BSTJ01000013">
    <property type="protein sequence ID" value="GLY80083.1"/>
    <property type="molecule type" value="Genomic_DNA"/>
</dbReference>
<feature type="transmembrane region" description="Helical" evidence="5">
    <location>
        <begin position="162"/>
        <end position="180"/>
    </location>
</feature>
<protein>
    <submittedName>
        <fullName evidence="7">MFS transporter</fullName>
    </submittedName>
</protein>